<evidence type="ECO:0000313" key="2">
    <source>
        <dbReference type="EMBL" id="SCB51609.1"/>
    </source>
</evidence>
<evidence type="ECO:0000313" key="3">
    <source>
        <dbReference type="Proteomes" id="UP000199205"/>
    </source>
</evidence>
<evidence type="ECO:0000313" key="1">
    <source>
        <dbReference type="EMBL" id="MBB6488526.1"/>
    </source>
</evidence>
<protein>
    <submittedName>
        <fullName evidence="2">Uncharacterized protein</fullName>
    </submittedName>
</protein>
<gene>
    <name evidence="2" type="ORF">GA0061101_14124</name>
    <name evidence="1" type="ORF">GGD46_005844</name>
</gene>
<dbReference type="EMBL" id="FMAF01000041">
    <property type="protein sequence ID" value="SCB51609.1"/>
    <property type="molecule type" value="Genomic_DNA"/>
</dbReference>
<dbReference type="EMBL" id="JACHBG010000024">
    <property type="protein sequence ID" value="MBB6488526.1"/>
    <property type="molecule type" value="Genomic_DNA"/>
</dbReference>
<dbReference type="Proteomes" id="UP000565576">
    <property type="component" value="Unassembled WGS sequence"/>
</dbReference>
<proteinExistence type="predicted"/>
<reference evidence="1 4" key="2">
    <citation type="submission" date="2020-08" db="EMBL/GenBank/DDBJ databases">
        <title>Genomic Encyclopedia of Type Strains, Phase IV (KMG-V): Genome sequencing to study the core and pangenomes of soil and plant-associated prokaryotes.</title>
        <authorList>
            <person name="Whitman W."/>
        </authorList>
    </citation>
    <scope>NUCLEOTIDE SEQUENCE [LARGE SCALE GENOMIC DNA]</scope>
    <source>
        <strain evidence="1 4">SEMIA 4060</strain>
    </source>
</reference>
<organism evidence="2 3">
    <name type="scientific">Rhizobium lusitanum</name>
    <dbReference type="NCBI Taxonomy" id="293958"/>
    <lineage>
        <taxon>Bacteria</taxon>
        <taxon>Pseudomonadati</taxon>
        <taxon>Pseudomonadota</taxon>
        <taxon>Alphaproteobacteria</taxon>
        <taxon>Hyphomicrobiales</taxon>
        <taxon>Rhizobiaceae</taxon>
        <taxon>Rhizobium/Agrobacterium group</taxon>
        <taxon>Rhizobium</taxon>
    </lineage>
</organism>
<evidence type="ECO:0000313" key="4">
    <source>
        <dbReference type="Proteomes" id="UP000565576"/>
    </source>
</evidence>
<dbReference type="Proteomes" id="UP000199205">
    <property type="component" value="Unassembled WGS sequence"/>
</dbReference>
<accession>A0A1C3XHA6</accession>
<sequence length="65" mass="6878">MARMDSSSRRIYLLAALTNSSERSCRFCRSGACIRTEGGEETLHANLGLPKQLPAAAPSGLAAVI</sequence>
<dbReference type="AlphaFoldDB" id="A0A1C3XHA6"/>
<reference evidence="2 3" key="1">
    <citation type="submission" date="2016-08" db="EMBL/GenBank/DDBJ databases">
        <authorList>
            <person name="Seilhamer J.J."/>
        </authorList>
    </citation>
    <scope>NUCLEOTIDE SEQUENCE [LARGE SCALE GENOMIC DNA]</scope>
    <source>
        <strain evidence="2 3">P1-7</strain>
    </source>
</reference>
<name>A0A1C3XHA6_9HYPH</name>